<comment type="subcellular location">
    <subcellularLocation>
        <location evidence="6">Cytoplasm</location>
    </subcellularLocation>
</comment>
<dbReference type="AlphaFoldDB" id="A0A0K8MJX0"/>
<sequence length="294" mass="31605">MAVTAKMVKELRDKTSVGMMDAKKALVEAEGDIEKAIDLLREKGMAKAAKKGDRVAAEGMTYVMTEGDKAAIIELNSETDFVAGNKEFNDLLVTVAKTILDAQPADVEAALALPVAGEEGRTLNDKIINVSQITGEKITLRRFATADKSADEVFGAYSHMGGSISALAVLTGSDADAARDVAMHIAAIAPQFVSDAEVPADVIAKEKEVQLASEDLNGKPDNIKEKMVEGRIKKFLADITLLDQDFVKNGDLKVAEFVKQNGMTIKSFVRYQVGEGIEKQTTNLAEEVAKQINN</sequence>
<keyword evidence="4 6" id="KW-0648">Protein biosynthesis</keyword>
<evidence type="ECO:0000313" key="8">
    <source>
        <dbReference type="EMBL" id="GAP00449.1"/>
    </source>
</evidence>
<dbReference type="SUPFAM" id="SSF46934">
    <property type="entry name" value="UBA-like"/>
    <property type="match status" value="1"/>
</dbReference>
<dbReference type="EMBL" id="DF968005">
    <property type="protein sequence ID" value="GAP00449.1"/>
    <property type="molecule type" value="Genomic_DNA"/>
</dbReference>
<dbReference type="SUPFAM" id="SSF54713">
    <property type="entry name" value="Elongation factor Ts (EF-Ts), dimerisation domain"/>
    <property type="match status" value="2"/>
</dbReference>
<dbReference type="PROSITE" id="PS01126">
    <property type="entry name" value="EF_TS_1"/>
    <property type="match status" value="1"/>
</dbReference>
<dbReference type="InterPro" id="IPR014039">
    <property type="entry name" value="Transl_elong_EFTs/EF1B_dimer"/>
</dbReference>
<dbReference type="RefSeq" id="WP_061993737.1">
    <property type="nucleotide sequence ID" value="NZ_DF968005.1"/>
</dbReference>
<evidence type="ECO:0000259" key="7">
    <source>
        <dbReference type="Pfam" id="PF00889"/>
    </source>
</evidence>
<evidence type="ECO:0000313" key="9">
    <source>
        <dbReference type="Proteomes" id="UP000253891"/>
    </source>
</evidence>
<dbReference type="Proteomes" id="UP000253891">
    <property type="component" value="Unassembled WGS sequence"/>
</dbReference>
<dbReference type="FunFam" id="1.10.8.10:FF:000001">
    <property type="entry name" value="Elongation factor Ts"/>
    <property type="match status" value="1"/>
</dbReference>
<gene>
    <name evidence="6 8" type="primary">tsf</name>
    <name evidence="8" type="ORF">FFIC_284660</name>
</gene>
<protein>
    <recommendedName>
        <fullName evidence="2 6">Elongation factor Ts</fullName>
        <shortName evidence="6">EF-Ts</shortName>
    </recommendedName>
</protein>
<evidence type="ECO:0000256" key="5">
    <source>
        <dbReference type="ARBA" id="ARBA00025453"/>
    </source>
</evidence>
<keyword evidence="6" id="KW-0963">Cytoplasm</keyword>
<dbReference type="InterPro" id="IPR009060">
    <property type="entry name" value="UBA-like_sf"/>
</dbReference>
<dbReference type="Pfam" id="PF00889">
    <property type="entry name" value="EF_TS"/>
    <property type="match status" value="1"/>
</dbReference>
<comment type="similarity">
    <text evidence="1 6">Belongs to the EF-Ts family.</text>
</comment>
<feature type="domain" description="Translation elongation factor EFTs/EF1B dimerisation" evidence="7">
    <location>
        <begin position="70"/>
        <end position="275"/>
    </location>
</feature>
<dbReference type="InterPro" id="IPR036402">
    <property type="entry name" value="EF-Ts_dimer_sf"/>
</dbReference>
<evidence type="ECO:0000256" key="2">
    <source>
        <dbReference type="ARBA" id="ARBA00016956"/>
    </source>
</evidence>
<comment type="function">
    <text evidence="5 6">Associates with the EF-Tu.GDP complex and induces the exchange of GDP to GTP. It remains bound to the aminoacyl-tRNA.EF-Tu.GTP complex up to the GTP hydrolysis stage on the ribosome.</text>
</comment>
<dbReference type="PANTHER" id="PTHR11741:SF0">
    <property type="entry name" value="ELONGATION FACTOR TS, MITOCHONDRIAL"/>
    <property type="match status" value="1"/>
</dbReference>
<evidence type="ECO:0000256" key="4">
    <source>
        <dbReference type="ARBA" id="ARBA00022917"/>
    </source>
</evidence>
<evidence type="ECO:0000256" key="1">
    <source>
        <dbReference type="ARBA" id="ARBA00005532"/>
    </source>
</evidence>
<accession>A0A0K8MJX0</accession>
<name>A0A0K8MJX0_9LACO</name>
<dbReference type="InterPro" id="IPR001816">
    <property type="entry name" value="Transl_elong_EFTs/EF1B"/>
</dbReference>
<organism evidence="8 9">
    <name type="scientific">Fructobacillus ficulneus</name>
    <dbReference type="NCBI Taxonomy" id="157463"/>
    <lineage>
        <taxon>Bacteria</taxon>
        <taxon>Bacillati</taxon>
        <taxon>Bacillota</taxon>
        <taxon>Bacilli</taxon>
        <taxon>Lactobacillales</taxon>
        <taxon>Lactobacillaceae</taxon>
        <taxon>Fructobacillus</taxon>
    </lineage>
</organism>
<keyword evidence="3 6" id="KW-0251">Elongation factor</keyword>
<dbReference type="Gene3D" id="1.10.8.10">
    <property type="entry name" value="DNA helicase RuvA subunit, C-terminal domain"/>
    <property type="match status" value="1"/>
</dbReference>
<dbReference type="Gene3D" id="1.10.286.20">
    <property type="match status" value="1"/>
</dbReference>
<dbReference type="STRING" id="157463.GCA_001047075_01333"/>
<dbReference type="InterPro" id="IPR018101">
    <property type="entry name" value="Transl_elong_Ts_CS"/>
</dbReference>
<reference evidence="8 9" key="1">
    <citation type="journal article" date="2015" name="BMC Genomics">
        <title>Comparative genomics of Fructobacillus spp. and Leuconostoc spp. reveals niche-specific evolution of Fructobacillus spp.</title>
        <authorList>
            <person name="Endo A."/>
            <person name="Tanizawa Y."/>
            <person name="Tanaka N."/>
            <person name="Maeno S."/>
            <person name="Kumar H."/>
            <person name="Shiwa Y."/>
            <person name="Okada S."/>
            <person name="Yoshikawa H."/>
            <person name="Dicks L."/>
            <person name="Nakagawa J."/>
            <person name="Arita M."/>
        </authorList>
    </citation>
    <scope>NUCLEOTIDE SEQUENCE [LARGE SCALE GENOMIC DNA]</scope>
    <source>
        <strain evidence="8 9">JCM 12225</strain>
    </source>
</reference>
<dbReference type="GO" id="GO:0005737">
    <property type="term" value="C:cytoplasm"/>
    <property type="evidence" value="ECO:0007669"/>
    <property type="project" value="UniProtKB-SubCell"/>
</dbReference>
<dbReference type="Gene3D" id="3.30.479.20">
    <property type="entry name" value="Elongation factor Ts, dimerisation domain"/>
    <property type="match status" value="2"/>
</dbReference>
<feature type="region of interest" description="Involved in Mg(2+) ion dislocation from EF-Tu" evidence="6">
    <location>
        <begin position="79"/>
        <end position="82"/>
    </location>
</feature>
<proteinExistence type="inferred from homology"/>
<keyword evidence="9" id="KW-1185">Reference proteome</keyword>
<dbReference type="GO" id="GO:0003746">
    <property type="term" value="F:translation elongation factor activity"/>
    <property type="evidence" value="ECO:0007669"/>
    <property type="project" value="UniProtKB-UniRule"/>
</dbReference>
<dbReference type="PANTHER" id="PTHR11741">
    <property type="entry name" value="ELONGATION FACTOR TS"/>
    <property type="match status" value="1"/>
</dbReference>
<evidence type="ECO:0000256" key="6">
    <source>
        <dbReference type="HAMAP-Rule" id="MF_00050"/>
    </source>
</evidence>
<dbReference type="NCBIfam" id="TIGR00116">
    <property type="entry name" value="tsf"/>
    <property type="match status" value="1"/>
</dbReference>
<dbReference type="HAMAP" id="MF_00050">
    <property type="entry name" value="EF_Ts"/>
    <property type="match status" value="1"/>
</dbReference>
<dbReference type="OrthoDB" id="9808348at2"/>
<dbReference type="FunFam" id="1.10.286.20:FF:000001">
    <property type="entry name" value="Elongation factor Ts"/>
    <property type="match status" value="1"/>
</dbReference>
<evidence type="ECO:0000256" key="3">
    <source>
        <dbReference type="ARBA" id="ARBA00022768"/>
    </source>
</evidence>
<dbReference type="CDD" id="cd14275">
    <property type="entry name" value="UBA_EF-Ts"/>
    <property type="match status" value="1"/>
</dbReference>